<dbReference type="InterPro" id="IPR014492">
    <property type="entry name" value="PolyA_polymerase"/>
</dbReference>
<dbReference type="InterPro" id="IPR048840">
    <property type="entry name" value="PolA_pol_NTPase"/>
</dbReference>
<dbReference type="PANTHER" id="PTHR10682">
    <property type="entry name" value="POLY A POLYMERASE"/>
    <property type="match status" value="1"/>
</dbReference>
<feature type="binding site" evidence="14">
    <location>
        <position position="78"/>
    </location>
    <ligand>
        <name>Mg(2+)</name>
        <dbReference type="ChEBI" id="CHEBI:18420"/>
        <label>1</label>
        <note>catalytic</note>
    </ligand>
</feature>
<feature type="binding site" evidence="13">
    <location>
        <position position="202"/>
    </location>
    <ligand>
        <name>ATP</name>
        <dbReference type="ChEBI" id="CHEBI:30616"/>
    </ligand>
</feature>
<dbReference type="GO" id="GO:0005524">
    <property type="term" value="F:ATP binding"/>
    <property type="evidence" value="ECO:0007669"/>
    <property type="project" value="UniProtKB-UniRule"/>
</dbReference>
<feature type="domain" description="Poly(A) polymerase nucleotidyltransferase" evidence="18">
    <location>
        <begin position="3"/>
        <end position="179"/>
    </location>
</feature>
<dbReference type="STRING" id="34508.A0A4U8UPS9"/>
<evidence type="ECO:0000256" key="5">
    <source>
        <dbReference type="ARBA" id="ARBA00022679"/>
    </source>
</evidence>
<feature type="binding site" evidence="14">
    <location>
        <position position="76"/>
    </location>
    <ligand>
        <name>Mg(2+)</name>
        <dbReference type="ChEBI" id="CHEBI:18420"/>
        <label>1</label>
        <note>catalytic</note>
    </ligand>
</feature>
<feature type="binding site" evidence="14">
    <location>
        <position position="78"/>
    </location>
    <ligand>
        <name>Mg(2+)</name>
        <dbReference type="ChEBI" id="CHEBI:18420"/>
        <label>2</label>
        <note>catalytic</note>
    </ligand>
</feature>
<feature type="region of interest" description="Disordered" evidence="15">
    <location>
        <begin position="538"/>
        <end position="580"/>
    </location>
</feature>
<evidence type="ECO:0000256" key="8">
    <source>
        <dbReference type="ARBA" id="ARBA00022840"/>
    </source>
</evidence>
<keyword evidence="5 12" id="KW-0808">Transferase</keyword>
<accession>A0A4U8UPS9</accession>
<dbReference type="CDD" id="cd05402">
    <property type="entry name" value="NT_PAP_TUTase"/>
    <property type="match status" value="1"/>
</dbReference>
<proteinExistence type="inferred from homology"/>
<dbReference type="FunFam" id="1.10.1410.10:FF:000001">
    <property type="entry name" value="Putative poly(A) polymerase gamma"/>
    <property type="match status" value="1"/>
</dbReference>
<protein>
    <recommendedName>
        <fullName evidence="12">Poly(A) polymerase</fullName>
        <ecNumber evidence="12">2.7.7.19</ecNumber>
    </recommendedName>
</protein>
<dbReference type="Pfam" id="PF04928">
    <property type="entry name" value="PAP_central"/>
    <property type="match status" value="1"/>
</dbReference>
<evidence type="ECO:0000256" key="3">
    <source>
        <dbReference type="ARBA" id="ARBA00010912"/>
    </source>
</evidence>
<dbReference type="EMBL" id="AZBU02000001">
    <property type="protein sequence ID" value="TMS33538.1"/>
    <property type="molecule type" value="Genomic_DNA"/>
</dbReference>
<comment type="cofactor">
    <cofactor evidence="1">
        <name>Mn(2+)</name>
        <dbReference type="ChEBI" id="CHEBI:29035"/>
    </cofactor>
</comment>
<feature type="binding site" evidence="13">
    <location>
        <position position="130"/>
    </location>
    <ligand>
        <name>ATP</name>
        <dbReference type="ChEBI" id="CHEBI:30616"/>
    </ligand>
</feature>
<evidence type="ECO:0000256" key="13">
    <source>
        <dbReference type="PIRSR" id="PIRSR018425-1"/>
    </source>
</evidence>
<reference evidence="19 20" key="1">
    <citation type="journal article" date="2015" name="Genome Biol.">
        <title>Comparative genomics of Steinernema reveals deeply conserved gene regulatory networks.</title>
        <authorList>
            <person name="Dillman A.R."/>
            <person name="Macchietto M."/>
            <person name="Porter C.F."/>
            <person name="Rogers A."/>
            <person name="Williams B."/>
            <person name="Antoshechkin I."/>
            <person name="Lee M.M."/>
            <person name="Goodwin Z."/>
            <person name="Lu X."/>
            <person name="Lewis E.E."/>
            <person name="Goodrich-Blair H."/>
            <person name="Stock S.P."/>
            <person name="Adams B.J."/>
            <person name="Sternberg P.W."/>
            <person name="Mortazavi A."/>
        </authorList>
    </citation>
    <scope>NUCLEOTIDE SEQUENCE [LARGE SCALE GENOMIC DNA]</scope>
    <source>
        <strain evidence="19 20">ALL</strain>
    </source>
</reference>
<dbReference type="EC" id="2.7.7.19" evidence="12"/>
<comment type="subcellular location">
    <subcellularLocation>
        <location evidence="2 12">Nucleus</location>
    </subcellularLocation>
</comment>
<feature type="binding site" evidence="14">
    <location>
        <position position="130"/>
    </location>
    <ligand>
        <name>Mg(2+)</name>
        <dbReference type="ChEBI" id="CHEBI:18420"/>
        <label>2</label>
        <note>catalytic</note>
    </ligand>
</feature>
<keyword evidence="8 12" id="KW-0067">ATP-binding</keyword>
<comment type="similarity">
    <text evidence="3 12">Belongs to the poly(A) polymerase family.</text>
</comment>
<evidence type="ECO:0000256" key="11">
    <source>
        <dbReference type="ARBA" id="ARBA00048830"/>
    </source>
</evidence>
<evidence type="ECO:0000256" key="12">
    <source>
        <dbReference type="PIRNR" id="PIRNR018425"/>
    </source>
</evidence>
<dbReference type="GO" id="GO:1990817">
    <property type="term" value="F:poly(A) RNA polymerase activity"/>
    <property type="evidence" value="ECO:0007669"/>
    <property type="project" value="UniProtKB-UniRule"/>
</dbReference>
<feature type="domain" description="Poly(A) polymerase central" evidence="17">
    <location>
        <begin position="184"/>
        <end position="331"/>
    </location>
</feature>
<dbReference type="GO" id="GO:0006397">
    <property type="term" value="P:mRNA processing"/>
    <property type="evidence" value="ECO:0007669"/>
    <property type="project" value="UniProtKB-KW"/>
</dbReference>
<comment type="caution">
    <text evidence="19">The sequence shown here is derived from an EMBL/GenBank/DDBJ whole genome shotgun (WGS) entry which is preliminary data.</text>
</comment>
<evidence type="ECO:0000256" key="7">
    <source>
        <dbReference type="ARBA" id="ARBA00022741"/>
    </source>
</evidence>
<name>A0A4U8UPS9_STECR</name>
<dbReference type="PIRSF" id="PIRSF018425">
    <property type="entry name" value="PolyA_polymerase"/>
    <property type="match status" value="1"/>
</dbReference>
<evidence type="ECO:0000259" key="17">
    <source>
        <dbReference type="Pfam" id="PF04928"/>
    </source>
</evidence>
<evidence type="ECO:0000256" key="15">
    <source>
        <dbReference type="SAM" id="MobiDB-lite"/>
    </source>
</evidence>
<feature type="binding site" evidence="14">
    <location>
        <position position="76"/>
    </location>
    <ligand>
        <name>Mg(2+)</name>
        <dbReference type="ChEBI" id="CHEBI:18420"/>
        <label>2</label>
        <note>catalytic</note>
    </ligand>
</feature>
<feature type="region of interest" description="Disordered" evidence="15">
    <location>
        <begin position="457"/>
        <end position="493"/>
    </location>
</feature>
<evidence type="ECO:0000256" key="2">
    <source>
        <dbReference type="ARBA" id="ARBA00004123"/>
    </source>
</evidence>
<dbReference type="Pfam" id="PF04926">
    <property type="entry name" value="PAP_RNA-bind"/>
    <property type="match status" value="1"/>
</dbReference>
<dbReference type="InterPro" id="IPR007010">
    <property type="entry name" value="PolA_pol_RNA-bd_dom"/>
</dbReference>
<evidence type="ECO:0000256" key="9">
    <source>
        <dbReference type="ARBA" id="ARBA00022842"/>
    </source>
</evidence>
<feature type="binding site" evidence="13">
    <location>
        <position position="193"/>
    </location>
    <ligand>
        <name>ATP</name>
        <dbReference type="ChEBI" id="CHEBI:30616"/>
    </ligand>
</feature>
<dbReference type="SUPFAM" id="SSF81631">
    <property type="entry name" value="PAP/OAS1 substrate-binding domain"/>
    <property type="match status" value="1"/>
</dbReference>
<evidence type="ECO:0000256" key="4">
    <source>
        <dbReference type="ARBA" id="ARBA00022664"/>
    </source>
</evidence>
<feature type="domain" description="Poly(A) polymerase RNA-binding" evidence="16">
    <location>
        <begin position="335"/>
        <end position="394"/>
    </location>
</feature>
<dbReference type="Gene3D" id="3.30.460.10">
    <property type="entry name" value="Beta Polymerase, domain 2"/>
    <property type="match status" value="1"/>
</dbReference>
<dbReference type="Gene3D" id="1.10.1410.10">
    <property type="match status" value="1"/>
</dbReference>
<keyword evidence="20" id="KW-1185">Reference proteome</keyword>
<dbReference type="PANTHER" id="PTHR10682:SF10">
    <property type="entry name" value="POLYNUCLEOTIDE ADENYLYLTRANSFERASE"/>
    <property type="match status" value="1"/>
</dbReference>
<feature type="compositionally biased region" description="Basic residues" evidence="15">
    <location>
        <begin position="564"/>
        <end position="580"/>
    </location>
</feature>
<keyword evidence="9 14" id="KW-0460">Magnesium</keyword>
<comment type="function">
    <text evidence="12">Polymerase that creates the 3'-poly(A) tail of mRNA's.</text>
</comment>
<reference evidence="19 20" key="2">
    <citation type="journal article" date="2019" name="G3 (Bethesda)">
        <title>Hybrid Assembly of the Genome of the Entomopathogenic Nematode Steinernema carpocapsae Identifies the X-Chromosome.</title>
        <authorList>
            <person name="Serra L."/>
            <person name="Macchietto M."/>
            <person name="Macias-Munoz A."/>
            <person name="McGill C.J."/>
            <person name="Rodriguez I.M."/>
            <person name="Rodriguez B."/>
            <person name="Murad R."/>
            <person name="Mortazavi A."/>
        </authorList>
    </citation>
    <scope>NUCLEOTIDE SEQUENCE [LARGE SCALE GENOMIC DNA]</scope>
    <source>
        <strain evidence="19 20">ALL</strain>
    </source>
</reference>
<evidence type="ECO:0000256" key="6">
    <source>
        <dbReference type="ARBA" id="ARBA00022723"/>
    </source>
</evidence>
<feature type="compositionally biased region" description="Polar residues" evidence="15">
    <location>
        <begin position="553"/>
        <end position="563"/>
    </location>
</feature>
<evidence type="ECO:0000259" key="16">
    <source>
        <dbReference type="Pfam" id="PF04926"/>
    </source>
</evidence>
<dbReference type="InterPro" id="IPR007012">
    <property type="entry name" value="PolA_pol_cen_dom"/>
</dbReference>
<feature type="compositionally biased region" description="Basic and acidic residues" evidence="15">
    <location>
        <begin position="478"/>
        <end position="490"/>
    </location>
</feature>
<dbReference type="GO" id="GO:0046872">
    <property type="term" value="F:metal ion binding"/>
    <property type="evidence" value="ECO:0007669"/>
    <property type="project" value="UniProtKB-KW"/>
</dbReference>
<dbReference type="Pfam" id="PF20750">
    <property type="entry name" value="PAP_NTPase"/>
    <property type="match status" value="1"/>
</dbReference>
<dbReference type="InterPro" id="IPR043519">
    <property type="entry name" value="NT_sf"/>
</dbReference>
<evidence type="ECO:0000256" key="1">
    <source>
        <dbReference type="ARBA" id="ARBA00001936"/>
    </source>
</evidence>
<dbReference type="GO" id="GO:0031123">
    <property type="term" value="P:RNA 3'-end processing"/>
    <property type="evidence" value="ECO:0007669"/>
    <property type="project" value="InterPro"/>
</dbReference>
<dbReference type="Proteomes" id="UP000298663">
    <property type="component" value="Unassembled WGS sequence"/>
</dbReference>
<dbReference type="Gene3D" id="3.30.70.590">
    <property type="entry name" value="Poly(A) polymerase predicted RNA binding domain"/>
    <property type="match status" value="1"/>
</dbReference>
<evidence type="ECO:0000256" key="14">
    <source>
        <dbReference type="PIRSR" id="PIRSR018425-2"/>
    </source>
</evidence>
<evidence type="ECO:0000313" key="19">
    <source>
        <dbReference type="EMBL" id="TMS33538.1"/>
    </source>
</evidence>
<keyword evidence="10 12" id="KW-0539">Nucleus</keyword>
<feature type="binding site" evidence="13">
    <location>
        <begin position="76"/>
        <end position="78"/>
    </location>
    <ligand>
        <name>ATP</name>
        <dbReference type="ChEBI" id="CHEBI:30616"/>
    </ligand>
</feature>
<comment type="catalytic activity">
    <reaction evidence="11 12">
        <text>RNA(n) + ATP = RNA(n)-3'-adenine ribonucleotide + diphosphate</text>
        <dbReference type="Rhea" id="RHEA:11332"/>
        <dbReference type="Rhea" id="RHEA-COMP:14527"/>
        <dbReference type="Rhea" id="RHEA-COMP:17347"/>
        <dbReference type="ChEBI" id="CHEBI:30616"/>
        <dbReference type="ChEBI" id="CHEBI:33019"/>
        <dbReference type="ChEBI" id="CHEBI:140395"/>
        <dbReference type="ChEBI" id="CHEBI:173115"/>
        <dbReference type="EC" id="2.7.7.19"/>
    </reaction>
</comment>
<evidence type="ECO:0000256" key="10">
    <source>
        <dbReference type="ARBA" id="ARBA00023242"/>
    </source>
</evidence>
<dbReference type="GO" id="GO:0003723">
    <property type="term" value="F:RNA binding"/>
    <property type="evidence" value="ECO:0007669"/>
    <property type="project" value="UniProtKB-UniRule"/>
</dbReference>
<keyword evidence="7 12" id="KW-0547">Nucleotide-binding</keyword>
<dbReference type="OrthoDB" id="412748at2759"/>
<evidence type="ECO:0000313" key="20">
    <source>
        <dbReference type="Proteomes" id="UP000298663"/>
    </source>
</evidence>
<dbReference type="AlphaFoldDB" id="A0A4U8UPS9"/>
<comment type="cofactor">
    <cofactor evidence="14">
        <name>Mg(2+)</name>
        <dbReference type="ChEBI" id="CHEBI:18420"/>
    </cofactor>
    <text evidence="14">Binds 2 magnesium ions. Also active with manganese.</text>
</comment>
<dbReference type="SUPFAM" id="SSF55003">
    <property type="entry name" value="PAP/Archaeal CCA-adding enzyme, C-terminal domain"/>
    <property type="match status" value="1"/>
</dbReference>
<organism evidence="19 20">
    <name type="scientific">Steinernema carpocapsae</name>
    <name type="common">Entomopathogenic nematode</name>
    <dbReference type="NCBI Taxonomy" id="34508"/>
    <lineage>
        <taxon>Eukaryota</taxon>
        <taxon>Metazoa</taxon>
        <taxon>Ecdysozoa</taxon>
        <taxon>Nematoda</taxon>
        <taxon>Chromadorea</taxon>
        <taxon>Rhabditida</taxon>
        <taxon>Tylenchina</taxon>
        <taxon>Panagrolaimomorpha</taxon>
        <taxon>Strongyloidoidea</taxon>
        <taxon>Steinernematidae</taxon>
        <taxon>Steinernema</taxon>
    </lineage>
</organism>
<evidence type="ECO:0000259" key="18">
    <source>
        <dbReference type="Pfam" id="PF20750"/>
    </source>
</evidence>
<keyword evidence="6 14" id="KW-0479">Metal-binding</keyword>
<dbReference type="InterPro" id="IPR011068">
    <property type="entry name" value="NuclTrfase_I-like_C"/>
</dbReference>
<gene>
    <name evidence="19" type="ORF">L596_001269</name>
</gene>
<sequence length="580" mass="66725">MSTASLLHAIEEVNTQFNPRAASDRKQALKEVEMIFSQWIRRLHRQKNAVKLSTPSLGRLFACGSVRLNVMDCSSDLDCLCVAPNFVSRQEFFSSFAQDLKKSRNVTSVTVIAEAFVPVIKLKYLQFEMDILFVQLHLETLPEKLEEVLMTDTIMTDLPLKCVRSLNALRSADLILSSVPDQDSFRTTLRAVKLWAKSKGIYSNIRGYLGGISWTILTAKTCQMHPVAEPPQLFEKLLNLIINWNWADPIILNEEKPSKPQIHLDRSVWNPIWNSQDRLHLMPILTPTYPRQNSAFNITPYTQIVILEKCREALEIIEKIKSGEAIWYDLLGKVDFFNQFNHFVEIKCSARTRDEHNAFSNLADSKHRLLMSSLYSSGKLKYFHANPKKFIPKEQTGNRFCHCWFIGIKPCRPFLNIESELTQFQNDLQEAAKILPNYNDFMKLECRIVTERHISGLLSDGNGPRKGVEMTPTHHKPPRSEKKSVHERLTRVQKSQPFKEVIRSFDKDSIGQPKTSRLSVSSGNYLCQSNAKKTVNFRDSEKTPLAFNPRPSEMTSAENGQSKQRGRHQNRYRFPRVPKQ</sequence>
<keyword evidence="4 12" id="KW-0507">mRNA processing</keyword>
<dbReference type="SUPFAM" id="SSF81301">
    <property type="entry name" value="Nucleotidyltransferase"/>
    <property type="match status" value="1"/>
</dbReference>
<dbReference type="GO" id="GO:0005634">
    <property type="term" value="C:nucleus"/>
    <property type="evidence" value="ECO:0007669"/>
    <property type="project" value="UniProtKB-SubCell"/>
</dbReference>